<dbReference type="InterPro" id="IPR028098">
    <property type="entry name" value="Glyco_trans_4-like_N"/>
</dbReference>
<dbReference type="InterPro" id="IPR050194">
    <property type="entry name" value="Glycosyltransferase_grp1"/>
</dbReference>
<dbReference type="Gene3D" id="1.25.40.10">
    <property type="entry name" value="Tetratricopeptide repeat domain"/>
    <property type="match status" value="1"/>
</dbReference>
<sequence length="926" mass="107995">MRLIIFKYALLISLFIDSEPIQNRLFRAYIKNFKRFSDQKGFISITKRYNKTFILSKVVKRAVSIKPVERYYLLAQIHYVEGNLFKAAEELENIHSTPTELQSFKINVLYKLKKVKKLIELSQKVNLSEYLSTNQLEELQFFAYTKLDPDIANKFIDSIQVEILSEKYKDKINALIELKKSQSNNDFTNLEKINVKLKNSYTYDPLKNEIFLIHSLSRIESSPELYKNFIMELDDTIGSKKLYKFYEKTTWKKIYEGVRLANNENYNQALIYFTKAYDQGERSPLLRRLILDCFHNINSFKEIQETAYRRLFESKFIDFRDQTVLEVLKSNSHIVEMFKYYSISDLTRKELELLVKQVNSLNEKTKSILMNYLYGKIIKIEGKIPIGKETLFTILSSISEPKDRILLEGRWIIENQPNREAIDRLIGVEKVSRKALLKLSDIAYSMQQYSLSLILSERALVASPMNPMIFKRLVSIHHRLGNLEQKLFYLKKLKKITGNLLVNEYEIAIDELSLLEKNWTWAPNKKYTISSSNKVIHVLNKSMPEINGYTIRSREIVQHQLDLDIEPIVVTKLGWSTHEDSASKEYTIYDGIKHYRLHHKGIVLNTVPLSVYFDAYADEFAQFLKKVQPKLVHAASNFQNALPALMVANKYQIPSVYEVRGFWHDTTSSKIEGFDQSQRYQLHEKYELYCCHLADKVVAIGESLAKKLIDLGIPKEKISIVPNGVDSEYFSPIPKEEELNRKFKLKDKLVFGFIGSVTHYEGIDYAFKALRVLKDEGFSFHFILVGDGPALQDLKNLSRDLDLHGNITFVGRVPHTEVKKYYSIIDVFPFPRTKAKVCALVTPLKPFEVMAMGKLSIVSDIPALNEMVIEDENGLKFESENVESLYYCMKKAKYNLDIGRKAREWVIEHRDWNTLIKKYNKVYKLI</sequence>
<dbReference type="PANTHER" id="PTHR45947:SF3">
    <property type="entry name" value="SULFOQUINOVOSYL TRANSFERASE SQD2"/>
    <property type="match status" value="1"/>
</dbReference>
<evidence type="ECO:0000259" key="1">
    <source>
        <dbReference type="Pfam" id="PF00534"/>
    </source>
</evidence>
<dbReference type="Pfam" id="PF00534">
    <property type="entry name" value="Glycos_transf_1"/>
    <property type="match status" value="1"/>
</dbReference>
<dbReference type="Pfam" id="PF13439">
    <property type="entry name" value="Glyco_transf_4"/>
    <property type="match status" value="1"/>
</dbReference>
<dbReference type="PANTHER" id="PTHR45947">
    <property type="entry name" value="SULFOQUINOVOSYL TRANSFERASE SQD2"/>
    <property type="match status" value="1"/>
</dbReference>
<dbReference type="RefSeq" id="WP_205172378.1">
    <property type="nucleotide sequence ID" value="NZ_JAFBDZ010000002.1"/>
</dbReference>
<evidence type="ECO:0000313" key="3">
    <source>
        <dbReference type="EMBL" id="MBM7585765.1"/>
    </source>
</evidence>
<gene>
    <name evidence="3" type="ORF">JOC86_002307</name>
</gene>
<evidence type="ECO:0000313" key="4">
    <source>
        <dbReference type="Proteomes" id="UP001646157"/>
    </source>
</evidence>
<proteinExistence type="predicted"/>
<dbReference type="EMBL" id="JAFBDZ010000002">
    <property type="protein sequence ID" value="MBM7585765.1"/>
    <property type="molecule type" value="Genomic_DNA"/>
</dbReference>
<feature type="domain" description="Glycosyl transferase family 1" evidence="1">
    <location>
        <begin position="736"/>
        <end position="885"/>
    </location>
</feature>
<evidence type="ECO:0000259" key="2">
    <source>
        <dbReference type="Pfam" id="PF13439"/>
    </source>
</evidence>
<protein>
    <submittedName>
        <fullName evidence="3">Glycosyltransferase involved in cell wall biosynthesis</fullName>
    </submittedName>
</protein>
<organism evidence="3 4">
    <name type="scientific">Rossellomorea pakistanensis</name>
    <dbReference type="NCBI Taxonomy" id="992288"/>
    <lineage>
        <taxon>Bacteria</taxon>
        <taxon>Bacillati</taxon>
        <taxon>Bacillota</taxon>
        <taxon>Bacilli</taxon>
        <taxon>Bacillales</taxon>
        <taxon>Bacillaceae</taxon>
        <taxon>Rossellomorea</taxon>
    </lineage>
</organism>
<dbReference type="Gene3D" id="3.40.50.2000">
    <property type="entry name" value="Glycogen Phosphorylase B"/>
    <property type="match status" value="2"/>
</dbReference>
<keyword evidence="4" id="KW-1185">Reference proteome</keyword>
<feature type="domain" description="Glycosyltransferase subfamily 4-like N-terminal" evidence="2">
    <location>
        <begin position="548"/>
        <end position="728"/>
    </location>
</feature>
<dbReference type="Proteomes" id="UP001646157">
    <property type="component" value="Unassembled WGS sequence"/>
</dbReference>
<dbReference type="SUPFAM" id="SSF53756">
    <property type="entry name" value="UDP-Glycosyltransferase/glycogen phosphorylase"/>
    <property type="match status" value="1"/>
</dbReference>
<dbReference type="CDD" id="cd03794">
    <property type="entry name" value="GT4_WbuB-like"/>
    <property type="match status" value="1"/>
</dbReference>
<accession>A0ABS2ND46</accession>
<dbReference type="SUPFAM" id="SSF48452">
    <property type="entry name" value="TPR-like"/>
    <property type="match status" value="1"/>
</dbReference>
<dbReference type="InterPro" id="IPR011990">
    <property type="entry name" value="TPR-like_helical_dom_sf"/>
</dbReference>
<reference evidence="3 4" key="1">
    <citation type="submission" date="2021-01" db="EMBL/GenBank/DDBJ databases">
        <title>Genomic Encyclopedia of Type Strains, Phase IV (KMG-IV): sequencing the most valuable type-strain genomes for metagenomic binning, comparative biology and taxonomic classification.</title>
        <authorList>
            <person name="Goeker M."/>
        </authorList>
    </citation>
    <scope>NUCLEOTIDE SEQUENCE [LARGE SCALE GENOMIC DNA]</scope>
    <source>
        <strain evidence="3 4">DSM 24834</strain>
    </source>
</reference>
<name>A0ABS2ND46_9BACI</name>
<dbReference type="InterPro" id="IPR001296">
    <property type="entry name" value="Glyco_trans_1"/>
</dbReference>
<comment type="caution">
    <text evidence="3">The sequence shown here is derived from an EMBL/GenBank/DDBJ whole genome shotgun (WGS) entry which is preliminary data.</text>
</comment>